<sequence>MNVIHSTWPVVLMLYNLPLWLCLKKSFFILSILINGSKSPGNKIDVYMQPLIEDLKELCSSGVKTYNDSSKCSFELRAALLWTISDYPGYEYLSGWGTKSQFSCPYCGNNIRSFWLDNGRKFCYTGHRFFLPIGHPMRRDTVSFNGKMEFGKQPLSVSGNEFLNQSDGILTEYKKEDAKLRGAVQFCWMYLIKRYLMTLKKYVRNQAHPEGSIAKEYLIEECMNFCSQYLGCNEGVDYDQSQYFDAQSIEPKGKGSEALRVAYALQINKSCRKSVSPDAMAFGNDFCTLLL</sequence>
<gene>
    <name evidence="3" type="ORF">LIER_35132</name>
</gene>
<feature type="transmembrane region" description="Helical" evidence="1">
    <location>
        <begin position="12"/>
        <end position="34"/>
    </location>
</feature>
<dbReference type="InterPro" id="IPR004242">
    <property type="entry name" value="Transposase_21"/>
</dbReference>
<proteinExistence type="predicted"/>
<organism evidence="3 4">
    <name type="scientific">Lithospermum erythrorhizon</name>
    <name type="common">Purple gromwell</name>
    <name type="synonym">Lithospermum officinale var. erythrorhizon</name>
    <dbReference type="NCBI Taxonomy" id="34254"/>
    <lineage>
        <taxon>Eukaryota</taxon>
        <taxon>Viridiplantae</taxon>
        <taxon>Streptophyta</taxon>
        <taxon>Embryophyta</taxon>
        <taxon>Tracheophyta</taxon>
        <taxon>Spermatophyta</taxon>
        <taxon>Magnoliopsida</taxon>
        <taxon>eudicotyledons</taxon>
        <taxon>Gunneridae</taxon>
        <taxon>Pentapetalae</taxon>
        <taxon>asterids</taxon>
        <taxon>lamiids</taxon>
        <taxon>Boraginales</taxon>
        <taxon>Boraginaceae</taxon>
        <taxon>Boraginoideae</taxon>
        <taxon>Lithospermeae</taxon>
        <taxon>Lithospermum</taxon>
    </lineage>
</organism>
<name>A0AAV3NK91_LITER</name>
<dbReference type="PANTHER" id="PTHR10775">
    <property type="entry name" value="OS08G0208400 PROTEIN"/>
    <property type="match status" value="1"/>
</dbReference>
<dbReference type="InterPro" id="IPR025452">
    <property type="entry name" value="DUF4218"/>
</dbReference>
<keyword evidence="1" id="KW-0812">Transmembrane</keyword>
<comment type="caution">
    <text evidence="3">The sequence shown here is derived from an EMBL/GenBank/DDBJ whole genome shotgun (WGS) entry which is preliminary data.</text>
</comment>
<evidence type="ECO:0000256" key="1">
    <source>
        <dbReference type="SAM" id="Phobius"/>
    </source>
</evidence>
<evidence type="ECO:0000313" key="4">
    <source>
        <dbReference type="Proteomes" id="UP001454036"/>
    </source>
</evidence>
<dbReference type="PANTHER" id="PTHR10775:SF185">
    <property type="entry name" value="OS08G0208400 PROTEIN"/>
    <property type="match status" value="1"/>
</dbReference>
<feature type="domain" description="DUF4218" evidence="2">
    <location>
        <begin position="176"/>
        <end position="231"/>
    </location>
</feature>
<dbReference type="EMBL" id="BAABME010015175">
    <property type="protein sequence ID" value="GAA0139784.1"/>
    <property type="molecule type" value="Genomic_DNA"/>
</dbReference>
<dbReference type="Pfam" id="PF13960">
    <property type="entry name" value="DUF4218"/>
    <property type="match status" value="1"/>
</dbReference>
<dbReference type="AlphaFoldDB" id="A0AAV3NK91"/>
<keyword evidence="1" id="KW-1133">Transmembrane helix</keyword>
<keyword evidence="1" id="KW-0472">Membrane</keyword>
<evidence type="ECO:0000313" key="3">
    <source>
        <dbReference type="EMBL" id="GAA0139784.1"/>
    </source>
</evidence>
<reference evidence="3 4" key="1">
    <citation type="submission" date="2024-01" db="EMBL/GenBank/DDBJ databases">
        <title>The complete chloroplast genome sequence of Lithospermum erythrorhizon: insights into the phylogenetic relationship among Boraginaceae species and the maternal lineages of purple gromwells.</title>
        <authorList>
            <person name="Okada T."/>
            <person name="Watanabe K."/>
        </authorList>
    </citation>
    <scope>NUCLEOTIDE SEQUENCE [LARGE SCALE GENOMIC DNA]</scope>
</reference>
<protein>
    <recommendedName>
        <fullName evidence="2">DUF4218 domain-containing protein</fullName>
    </recommendedName>
</protein>
<dbReference type="Pfam" id="PF02992">
    <property type="entry name" value="Transposase_21"/>
    <property type="match status" value="1"/>
</dbReference>
<keyword evidence="4" id="KW-1185">Reference proteome</keyword>
<accession>A0AAV3NK91</accession>
<dbReference type="Proteomes" id="UP001454036">
    <property type="component" value="Unassembled WGS sequence"/>
</dbReference>
<evidence type="ECO:0000259" key="2">
    <source>
        <dbReference type="Pfam" id="PF13960"/>
    </source>
</evidence>